<dbReference type="PROSITE" id="PS00136">
    <property type="entry name" value="SUBTILASE_ASP"/>
    <property type="match status" value="1"/>
</dbReference>
<evidence type="ECO:0000256" key="9">
    <source>
        <dbReference type="PROSITE-ProRule" id="PRU01240"/>
    </source>
</evidence>
<keyword evidence="5 12" id="KW-0732">Signal</keyword>
<dbReference type="CDD" id="cd07496">
    <property type="entry name" value="Peptidases_S8_13"/>
    <property type="match status" value="1"/>
</dbReference>
<evidence type="ECO:0000256" key="4">
    <source>
        <dbReference type="ARBA" id="ARBA00022670"/>
    </source>
</evidence>
<feature type="active site" description="Charge relay system" evidence="9">
    <location>
        <position position="195"/>
    </location>
</feature>
<sequence length="491" mass="50290">MASRRTLTLLLSAITGVSLAVTAVPSNAAPGFTTSPLRTYDFTQSTSGFVVHLKDRSTSAQGVSRAAHTASAMRATSTALRGAVDRAVKVRGARVIESLAHANNSMSVQVSRGFNATAAKAFASEIERNPEVESVEPVLHMTINENTGARPAAVSSPPNDQYWTRQWGLNSEKGIDAPGAWATSTGSGVTVAVIDSGITKHPDLDGKILPGYDFISDSHVAGDGDGRDSNPADEGDWTKAGTCTRRDVPSSWHGTHVAGTVGAATNNGRGVAGAAPGAKILPVRALGHCGGTDVDIADGITWASGGEVPGVPTNRNPAKVINLSLGDSSNYCPTSYQRAIDAAVSRGSTVVVAAGNEMRDVRKSTPGNCRNVVVVGATGETGAQSYFSNYGSAVDVSAPGGDDHTGDLILSTVNNGKTTPGSPAYGYMEGTSQAAPHVSAVVALMVAANPRLTPARIEEILKQSVNPAKCTSSCGTGIVDARKAVKAAKSA</sequence>
<evidence type="ECO:0000256" key="1">
    <source>
        <dbReference type="ARBA" id="ARBA00004613"/>
    </source>
</evidence>
<dbReference type="PRINTS" id="PR00723">
    <property type="entry name" value="SUBTILISIN"/>
</dbReference>
<comment type="subcellular location">
    <subcellularLocation>
        <location evidence="1">Secreted</location>
    </subcellularLocation>
</comment>
<evidence type="ECO:0000313" key="14">
    <source>
        <dbReference type="EMBL" id="BCY25720.1"/>
    </source>
</evidence>
<dbReference type="SUPFAM" id="SSF52743">
    <property type="entry name" value="Subtilisin-like"/>
    <property type="match status" value="1"/>
</dbReference>
<dbReference type="Proteomes" id="UP000825072">
    <property type="component" value="Chromosome 1"/>
</dbReference>
<dbReference type="InterPro" id="IPR050131">
    <property type="entry name" value="Peptidase_S8_subtilisin-like"/>
</dbReference>
<dbReference type="PANTHER" id="PTHR43806:SF11">
    <property type="entry name" value="CEREVISIN-RELATED"/>
    <property type="match status" value="1"/>
</dbReference>
<dbReference type="InterPro" id="IPR023828">
    <property type="entry name" value="Peptidase_S8_Ser-AS"/>
</dbReference>
<evidence type="ECO:0000256" key="6">
    <source>
        <dbReference type="ARBA" id="ARBA00022801"/>
    </source>
</evidence>
<dbReference type="GO" id="GO:0005576">
    <property type="term" value="C:extracellular region"/>
    <property type="evidence" value="ECO:0007669"/>
    <property type="project" value="UniProtKB-SubCell"/>
</dbReference>
<comment type="similarity">
    <text evidence="2 9 10">Belongs to the peptidase S8 family.</text>
</comment>
<reference evidence="14" key="1">
    <citation type="submission" date="2021-06" db="EMBL/GenBank/DDBJ databases">
        <title>Genome sequence of Cutibacterium modestum strain KB17-24694.</title>
        <authorList>
            <person name="Dekio I."/>
            <person name="Asahina A."/>
            <person name="Nishida M."/>
        </authorList>
    </citation>
    <scope>NUCLEOTIDE SEQUENCE</scope>
    <source>
        <strain evidence="14">KB17-24694</strain>
    </source>
</reference>
<dbReference type="InterPro" id="IPR036852">
    <property type="entry name" value="Peptidase_S8/S53_dom_sf"/>
</dbReference>
<evidence type="ECO:0000256" key="7">
    <source>
        <dbReference type="ARBA" id="ARBA00022825"/>
    </source>
</evidence>
<evidence type="ECO:0000256" key="11">
    <source>
        <dbReference type="SAM" id="MobiDB-lite"/>
    </source>
</evidence>
<organism evidence="14 15">
    <name type="scientific">Cutibacterium modestum</name>
    <dbReference type="NCBI Taxonomy" id="2559073"/>
    <lineage>
        <taxon>Bacteria</taxon>
        <taxon>Bacillati</taxon>
        <taxon>Actinomycetota</taxon>
        <taxon>Actinomycetes</taxon>
        <taxon>Propionibacteriales</taxon>
        <taxon>Propionibacteriaceae</taxon>
        <taxon>Cutibacterium</taxon>
    </lineage>
</organism>
<dbReference type="InterPro" id="IPR000209">
    <property type="entry name" value="Peptidase_S8/S53_dom"/>
</dbReference>
<feature type="domain" description="Peptidase S8/S53" evidence="13">
    <location>
        <begin position="186"/>
        <end position="477"/>
    </location>
</feature>
<keyword evidence="8" id="KW-0865">Zymogen</keyword>
<evidence type="ECO:0000313" key="15">
    <source>
        <dbReference type="Proteomes" id="UP000825072"/>
    </source>
</evidence>
<name>A0AAD1KPM8_9ACTN</name>
<accession>A0AAD1KPM8</accession>
<dbReference type="EMBL" id="AP024747">
    <property type="protein sequence ID" value="BCY25720.1"/>
    <property type="molecule type" value="Genomic_DNA"/>
</dbReference>
<evidence type="ECO:0000256" key="10">
    <source>
        <dbReference type="RuleBase" id="RU003355"/>
    </source>
</evidence>
<dbReference type="AlphaFoldDB" id="A0AAD1KPM8"/>
<keyword evidence="7 9" id="KW-0720">Serine protease</keyword>
<gene>
    <name evidence="14" type="ORF">KB1_17100</name>
</gene>
<dbReference type="PROSITE" id="PS00137">
    <property type="entry name" value="SUBTILASE_HIS"/>
    <property type="match status" value="1"/>
</dbReference>
<keyword evidence="6 9" id="KW-0378">Hydrolase</keyword>
<dbReference type="Pfam" id="PF00082">
    <property type="entry name" value="Peptidase_S8"/>
    <property type="match status" value="1"/>
</dbReference>
<keyword evidence="4 9" id="KW-0645">Protease</keyword>
<dbReference type="InterPro" id="IPR015500">
    <property type="entry name" value="Peptidase_S8_subtilisin-rel"/>
</dbReference>
<proteinExistence type="inferred from homology"/>
<dbReference type="RefSeq" id="WP_221265108.1">
    <property type="nucleotide sequence ID" value="NZ_AP024747.1"/>
</dbReference>
<feature type="active site" description="Charge relay system" evidence="9">
    <location>
        <position position="253"/>
    </location>
</feature>
<dbReference type="GO" id="GO:0006508">
    <property type="term" value="P:proteolysis"/>
    <property type="evidence" value="ECO:0007669"/>
    <property type="project" value="UniProtKB-KW"/>
</dbReference>
<feature type="active site" description="Charge relay system" evidence="9">
    <location>
        <position position="432"/>
    </location>
</feature>
<dbReference type="PROSITE" id="PS00138">
    <property type="entry name" value="SUBTILASE_SER"/>
    <property type="match status" value="1"/>
</dbReference>
<evidence type="ECO:0000256" key="3">
    <source>
        <dbReference type="ARBA" id="ARBA00022525"/>
    </source>
</evidence>
<dbReference type="GO" id="GO:0004252">
    <property type="term" value="F:serine-type endopeptidase activity"/>
    <property type="evidence" value="ECO:0007669"/>
    <property type="project" value="UniProtKB-UniRule"/>
</dbReference>
<evidence type="ECO:0000256" key="5">
    <source>
        <dbReference type="ARBA" id="ARBA00022729"/>
    </source>
</evidence>
<dbReference type="PROSITE" id="PS51892">
    <property type="entry name" value="SUBTILASE"/>
    <property type="match status" value="1"/>
</dbReference>
<dbReference type="InterPro" id="IPR023827">
    <property type="entry name" value="Peptidase_S8_Asp-AS"/>
</dbReference>
<feature type="chain" id="PRO_5042166768" evidence="12">
    <location>
        <begin position="29"/>
        <end position="491"/>
    </location>
</feature>
<evidence type="ECO:0000259" key="13">
    <source>
        <dbReference type="Pfam" id="PF00082"/>
    </source>
</evidence>
<dbReference type="FunFam" id="3.40.50.200:FF:000022">
    <property type="entry name" value="Extracellular protease"/>
    <property type="match status" value="1"/>
</dbReference>
<evidence type="ECO:0000256" key="12">
    <source>
        <dbReference type="SAM" id="SignalP"/>
    </source>
</evidence>
<protein>
    <submittedName>
        <fullName evidence="14">Extracellular protease</fullName>
    </submittedName>
</protein>
<evidence type="ECO:0000256" key="8">
    <source>
        <dbReference type="ARBA" id="ARBA00023145"/>
    </source>
</evidence>
<evidence type="ECO:0000256" key="2">
    <source>
        <dbReference type="ARBA" id="ARBA00011073"/>
    </source>
</evidence>
<dbReference type="InterPro" id="IPR034176">
    <property type="entry name" value="Peptidases_S8_13"/>
</dbReference>
<feature type="signal peptide" evidence="12">
    <location>
        <begin position="1"/>
        <end position="28"/>
    </location>
</feature>
<dbReference type="Gene3D" id="3.40.50.200">
    <property type="entry name" value="Peptidase S8/S53 domain"/>
    <property type="match status" value="1"/>
</dbReference>
<feature type="compositionally biased region" description="Basic and acidic residues" evidence="11">
    <location>
        <begin position="220"/>
        <end position="230"/>
    </location>
</feature>
<dbReference type="InterPro" id="IPR022398">
    <property type="entry name" value="Peptidase_S8_His-AS"/>
</dbReference>
<dbReference type="PANTHER" id="PTHR43806">
    <property type="entry name" value="PEPTIDASE S8"/>
    <property type="match status" value="1"/>
</dbReference>
<keyword evidence="3" id="KW-0964">Secreted</keyword>
<feature type="region of interest" description="Disordered" evidence="11">
    <location>
        <begin position="220"/>
        <end position="253"/>
    </location>
</feature>